<keyword evidence="1" id="KW-0812">Transmembrane</keyword>
<evidence type="ECO:0000313" key="3">
    <source>
        <dbReference type="Proteomes" id="UP000295344"/>
    </source>
</evidence>
<feature type="transmembrane region" description="Helical" evidence="1">
    <location>
        <begin position="122"/>
        <end position="144"/>
    </location>
</feature>
<evidence type="ECO:0000256" key="1">
    <source>
        <dbReference type="SAM" id="Phobius"/>
    </source>
</evidence>
<feature type="transmembrane region" description="Helical" evidence="1">
    <location>
        <begin position="97"/>
        <end position="115"/>
    </location>
</feature>
<dbReference type="AlphaFoldDB" id="A0A4R7FSB9"/>
<feature type="transmembrane region" description="Helical" evidence="1">
    <location>
        <begin position="251"/>
        <end position="277"/>
    </location>
</feature>
<protein>
    <submittedName>
        <fullName evidence="2">Uncharacterized protein</fullName>
    </submittedName>
</protein>
<evidence type="ECO:0000313" key="2">
    <source>
        <dbReference type="EMBL" id="TDS80720.1"/>
    </source>
</evidence>
<feature type="transmembrane region" description="Helical" evidence="1">
    <location>
        <begin position="194"/>
        <end position="216"/>
    </location>
</feature>
<name>A0A4R7FSB9_9MICO</name>
<sequence>MAEIGPVVAALLAVVTLLLLGAAVVALRAALDARGTGMTSIAVLAPLAEGARLVRTRTARARPAEVVGGALLLLAPAVRVLALPLAGPALLGAAPGLGWFVVADAIWWVGAGLLAGRRVLPAALALEAPLLLALASPAVAVGSVRITDVAAGRLGLPLAVEAPVAFLLILVVGGVLLPWAVQPATARLGGSARLLAGAGAAAQVVAASATASLLLLGAGPGVPLLVAATAILGGVLVLAARRFPVLALGRLARLGVVALLPLAAVQLGIVVALSLLAR</sequence>
<accession>A0A4R7FSB9</accession>
<feature type="transmembrane region" description="Helical" evidence="1">
    <location>
        <begin position="222"/>
        <end position="239"/>
    </location>
</feature>
<dbReference type="EMBL" id="SOAM01000001">
    <property type="protein sequence ID" value="TDS80720.1"/>
    <property type="molecule type" value="Genomic_DNA"/>
</dbReference>
<organism evidence="2 3">
    <name type="scientific">Amnibacterium kyonggiense</name>
    <dbReference type="NCBI Taxonomy" id="595671"/>
    <lineage>
        <taxon>Bacteria</taxon>
        <taxon>Bacillati</taxon>
        <taxon>Actinomycetota</taxon>
        <taxon>Actinomycetes</taxon>
        <taxon>Micrococcales</taxon>
        <taxon>Microbacteriaceae</taxon>
        <taxon>Amnibacterium</taxon>
    </lineage>
</organism>
<gene>
    <name evidence="2" type="ORF">CLV52_1287</name>
</gene>
<keyword evidence="1" id="KW-0472">Membrane</keyword>
<feature type="transmembrane region" description="Helical" evidence="1">
    <location>
        <begin position="164"/>
        <end position="182"/>
    </location>
</feature>
<dbReference type="Proteomes" id="UP000295344">
    <property type="component" value="Unassembled WGS sequence"/>
</dbReference>
<comment type="caution">
    <text evidence="2">The sequence shown here is derived from an EMBL/GenBank/DDBJ whole genome shotgun (WGS) entry which is preliminary data.</text>
</comment>
<reference evidence="2 3" key="1">
    <citation type="submission" date="2019-03" db="EMBL/GenBank/DDBJ databases">
        <title>Genomic Encyclopedia of Archaeal and Bacterial Type Strains, Phase II (KMG-II): from individual species to whole genera.</title>
        <authorList>
            <person name="Goeker M."/>
        </authorList>
    </citation>
    <scope>NUCLEOTIDE SEQUENCE [LARGE SCALE GENOMIC DNA]</scope>
    <source>
        <strain evidence="2 3">DSM 24782</strain>
    </source>
</reference>
<feature type="transmembrane region" description="Helical" evidence="1">
    <location>
        <begin position="66"/>
        <end position="91"/>
    </location>
</feature>
<proteinExistence type="predicted"/>
<keyword evidence="3" id="KW-1185">Reference proteome</keyword>
<dbReference type="RefSeq" id="WP_133765407.1">
    <property type="nucleotide sequence ID" value="NZ_BAAARP010000001.1"/>
</dbReference>
<keyword evidence="1" id="KW-1133">Transmembrane helix</keyword>